<name>A0A0P6D1W7_9CRUS</name>
<feature type="chain" id="PRO_5013463364" evidence="2">
    <location>
        <begin position="19"/>
        <end position="69"/>
    </location>
</feature>
<sequence>MGLMLVFPFLVFLWVIFQLEPEHSHTRKSRTKINNKSQFEISNENNQPGTTLFKRPRFPSPVLPVRILF</sequence>
<feature type="signal peptide" evidence="2">
    <location>
        <begin position="1"/>
        <end position="18"/>
    </location>
</feature>
<dbReference type="EMBL" id="GDIQ01005802">
    <property type="protein sequence ID" value="JAN88935.1"/>
    <property type="molecule type" value="Transcribed_RNA"/>
</dbReference>
<keyword evidence="2" id="KW-0732">Signal</keyword>
<feature type="compositionally biased region" description="Polar residues" evidence="1">
    <location>
        <begin position="34"/>
        <end position="50"/>
    </location>
</feature>
<protein>
    <submittedName>
        <fullName evidence="3">Uncharacterized protein</fullName>
    </submittedName>
</protein>
<dbReference type="AlphaFoldDB" id="A0A0P6D1W7"/>
<evidence type="ECO:0000256" key="1">
    <source>
        <dbReference type="SAM" id="MobiDB-lite"/>
    </source>
</evidence>
<feature type="region of interest" description="Disordered" evidence="1">
    <location>
        <begin position="23"/>
        <end position="50"/>
    </location>
</feature>
<proteinExistence type="predicted"/>
<accession>A0A0P6D1W7</accession>
<reference evidence="3" key="1">
    <citation type="submission" date="2015-10" db="EMBL/GenBank/DDBJ databases">
        <title>EvidentialGene: Evidence-directed Construction of Complete mRNA Transcriptomes without Genomes.</title>
        <authorList>
            <person name="Gilbert D.G."/>
        </authorList>
    </citation>
    <scope>NUCLEOTIDE SEQUENCE</scope>
</reference>
<evidence type="ECO:0000256" key="2">
    <source>
        <dbReference type="SAM" id="SignalP"/>
    </source>
</evidence>
<evidence type="ECO:0000313" key="3">
    <source>
        <dbReference type="EMBL" id="JAN88935.1"/>
    </source>
</evidence>
<organism evidence="3">
    <name type="scientific">Daphnia magna</name>
    <dbReference type="NCBI Taxonomy" id="35525"/>
    <lineage>
        <taxon>Eukaryota</taxon>
        <taxon>Metazoa</taxon>
        <taxon>Ecdysozoa</taxon>
        <taxon>Arthropoda</taxon>
        <taxon>Crustacea</taxon>
        <taxon>Branchiopoda</taxon>
        <taxon>Diplostraca</taxon>
        <taxon>Cladocera</taxon>
        <taxon>Anomopoda</taxon>
        <taxon>Daphniidae</taxon>
        <taxon>Daphnia</taxon>
    </lineage>
</organism>